<evidence type="ECO:0000313" key="2">
    <source>
        <dbReference type="Proteomes" id="UP001158067"/>
    </source>
</evidence>
<evidence type="ECO:0000313" key="1">
    <source>
        <dbReference type="EMBL" id="SMP80230.1"/>
    </source>
</evidence>
<organism evidence="1 2">
    <name type="scientific">Neorhodopirellula lusitana</name>
    <dbReference type="NCBI Taxonomy" id="445327"/>
    <lineage>
        <taxon>Bacteria</taxon>
        <taxon>Pseudomonadati</taxon>
        <taxon>Planctomycetota</taxon>
        <taxon>Planctomycetia</taxon>
        <taxon>Pirellulales</taxon>
        <taxon>Pirellulaceae</taxon>
        <taxon>Neorhodopirellula</taxon>
    </lineage>
</organism>
<dbReference type="Proteomes" id="UP001158067">
    <property type="component" value="Unassembled WGS sequence"/>
</dbReference>
<sequence length="70" mass="7728">MFNLHLTARLDNGTHQRAGKVDVPFVKTRKPGSVACDGYPRFKGSTGHVPTYFENVATYGSSTTIWVIEV</sequence>
<protein>
    <submittedName>
        <fullName evidence="1">Uncharacterized protein</fullName>
    </submittedName>
</protein>
<comment type="caution">
    <text evidence="1">The sequence shown here is derived from an EMBL/GenBank/DDBJ whole genome shotgun (WGS) entry which is preliminary data.</text>
</comment>
<dbReference type="EMBL" id="FXUG01000047">
    <property type="protein sequence ID" value="SMP80230.1"/>
    <property type="molecule type" value="Genomic_DNA"/>
</dbReference>
<accession>A0ABY1QU44</accession>
<proteinExistence type="predicted"/>
<gene>
    <name evidence="1" type="ORF">SAMN06265222_1472</name>
</gene>
<keyword evidence="2" id="KW-1185">Reference proteome</keyword>
<name>A0ABY1QU44_9BACT</name>
<reference evidence="1 2" key="1">
    <citation type="submission" date="2017-05" db="EMBL/GenBank/DDBJ databases">
        <authorList>
            <person name="Varghese N."/>
            <person name="Submissions S."/>
        </authorList>
    </citation>
    <scope>NUCLEOTIDE SEQUENCE [LARGE SCALE GENOMIC DNA]</scope>
    <source>
        <strain evidence="1 2">DSM 25457</strain>
    </source>
</reference>